<dbReference type="EMBL" id="LAZR01029956">
    <property type="protein sequence ID" value="KKL58044.1"/>
    <property type="molecule type" value="Genomic_DNA"/>
</dbReference>
<sequence>MKKTIKVKIKNVYGSDLCYPLTYAKELETLTGNKTLTARNIEALKGLGFSFEQEAKII</sequence>
<organism evidence="1">
    <name type="scientific">marine sediment metagenome</name>
    <dbReference type="NCBI Taxonomy" id="412755"/>
    <lineage>
        <taxon>unclassified sequences</taxon>
        <taxon>metagenomes</taxon>
        <taxon>ecological metagenomes</taxon>
    </lineage>
</organism>
<accession>A0A0F9D8U8</accession>
<reference evidence="1" key="1">
    <citation type="journal article" date="2015" name="Nature">
        <title>Complex archaea that bridge the gap between prokaryotes and eukaryotes.</title>
        <authorList>
            <person name="Spang A."/>
            <person name="Saw J.H."/>
            <person name="Jorgensen S.L."/>
            <person name="Zaremba-Niedzwiedzka K."/>
            <person name="Martijn J."/>
            <person name="Lind A.E."/>
            <person name="van Eijk R."/>
            <person name="Schleper C."/>
            <person name="Guy L."/>
            <person name="Ettema T.J."/>
        </authorList>
    </citation>
    <scope>NUCLEOTIDE SEQUENCE</scope>
</reference>
<gene>
    <name evidence="1" type="ORF">LCGC14_2229320</name>
</gene>
<comment type="caution">
    <text evidence="1">The sequence shown here is derived from an EMBL/GenBank/DDBJ whole genome shotgun (WGS) entry which is preliminary data.</text>
</comment>
<name>A0A0F9D8U8_9ZZZZ</name>
<proteinExistence type="predicted"/>
<protein>
    <submittedName>
        <fullName evidence="1">Uncharacterized protein</fullName>
    </submittedName>
</protein>
<evidence type="ECO:0000313" key="1">
    <source>
        <dbReference type="EMBL" id="KKL58044.1"/>
    </source>
</evidence>
<dbReference type="AlphaFoldDB" id="A0A0F9D8U8"/>